<evidence type="ECO:0000313" key="4">
    <source>
        <dbReference type="Proteomes" id="UP001446871"/>
    </source>
</evidence>
<accession>A0ABR1VBG2</accession>
<dbReference type="PANTHER" id="PTHR35395:SF1">
    <property type="entry name" value="DUF6536 DOMAIN-CONTAINING PROTEIN"/>
    <property type="match status" value="1"/>
</dbReference>
<comment type="caution">
    <text evidence="3">The sequence shown here is derived from an EMBL/GenBank/DDBJ whole genome shotgun (WGS) entry which is preliminary data.</text>
</comment>
<feature type="signal peptide" evidence="1">
    <location>
        <begin position="1"/>
        <end position="15"/>
    </location>
</feature>
<dbReference type="InterPro" id="IPR046623">
    <property type="entry name" value="DUF6536"/>
</dbReference>
<evidence type="ECO:0000313" key="3">
    <source>
        <dbReference type="EMBL" id="KAK8068242.1"/>
    </source>
</evidence>
<protein>
    <recommendedName>
        <fullName evidence="2">DUF6536 domain-containing protein</fullName>
    </recommendedName>
</protein>
<dbReference type="PANTHER" id="PTHR35395">
    <property type="entry name" value="DUF6536 DOMAIN-CONTAINING PROTEIN"/>
    <property type="match status" value="1"/>
</dbReference>
<dbReference type="EMBL" id="JAQQWM010000004">
    <property type="protein sequence ID" value="KAK8068242.1"/>
    <property type="molecule type" value="Genomic_DNA"/>
</dbReference>
<name>A0ABR1VBG2_9PEZI</name>
<evidence type="ECO:0000259" key="2">
    <source>
        <dbReference type="Pfam" id="PF20163"/>
    </source>
</evidence>
<feature type="chain" id="PRO_5045556716" description="DUF6536 domain-containing protein" evidence="1">
    <location>
        <begin position="16"/>
        <end position="380"/>
    </location>
</feature>
<dbReference type="Proteomes" id="UP001446871">
    <property type="component" value="Unassembled WGS sequence"/>
</dbReference>
<organism evidence="3 4">
    <name type="scientific">Apiospora saccharicola</name>
    <dbReference type="NCBI Taxonomy" id="335842"/>
    <lineage>
        <taxon>Eukaryota</taxon>
        <taxon>Fungi</taxon>
        <taxon>Dikarya</taxon>
        <taxon>Ascomycota</taxon>
        <taxon>Pezizomycotina</taxon>
        <taxon>Sordariomycetes</taxon>
        <taxon>Xylariomycetidae</taxon>
        <taxon>Amphisphaeriales</taxon>
        <taxon>Apiosporaceae</taxon>
        <taxon>Apiospora</taxon>
    </lineage>
</organism>
<sequence>MTVLLTALFFHSVFIANHDWSATSQTSRLFTGACDEAARRNTFLHLAINIASSAILASSNFFMQVLVAPTRHEVDKAHARGRWLEIGVQSWHNVRFIPVLNSALWLLLALSTIPLHLIFNSSVIERNAFTHYGFTMITEAWITEYTNHIPIFVPGCDAFPNGCNALSRNSTLSSRGQISPSGCEALNGCGNKATEDLRRIRYYFKGWESLSLQDCYTRYNARDTAFTNYRHGVLLISNQNESLGETKGWSIAEVYNDPAPSVMPQLAHVRSPIWYFDIFDATEGTMPREMREGYLDQRITIDLSTGMFYPKNKSHDHDQVQYSLKNDFHRMKAHYCLSEPHHVDCKIDIDNQLLGAVCLICFIKSIICCTILMKHMERDP</sequence>
<reference evidence="3 4" key="1">
    <citation type="submission" date="2023-01" db="EMBL/GenBank/DDBJ databases">
        <title>Analysis of 21 Apiospora genomes using comparative genomics revels a genus with tremendous synthesis potential of carbohydrate active enzymes and secondary metabolites.</title>
        <authorList>
            <person name="Sorensen T."/>
        </authorList>
    </citation>
    <scope>NUCLEOTIDE SEQUENCE [LARGE SCALE GENOMIC DNA]</scope>
    <source>
        <strain evidence="3 4">CBS 83171</strain>
    </source>
</reference>
<keyword evidence="1" id="KW-0732">Signal</keyword>
<dbReference type="Pfam" id="PF20163">
    <property type="entry name" value="DUF6536"/>
    <property type="match status" value="1"/>
</dbReference>
<keyword evidence="4" id="KW-1185">Reference proteome</keyword>
<feature type="domain" description="DUF6536" evidence="2">
    <location>
        <begin position="2"/>
        <end position="142"/>
    </location>
</feature>
<evidence type="ECO:0000256" key="1">
    <source>
        <dbReference type="SAM" id="SignalP"/>
    </source>
</evidence>
<gene>
    <name evidence="3" type="ORF">PG996_007354</name>
</gene>
<proteinExistence type="predicted"/>